<dbReference type="PANTHER" id="PTHR32523">
    <property type="entry name" value="PHYTOL KINASE 1, CHLOROPLASTIC"/>
    <property type="match status" value="1"/>
</dbReference>
<evidence type="ECO:0000256" key="2">
    <source>
        <dbReference type="ARBA" id="ARBA00010794"/>
    </source>
</evidence>
<sequence>MAKPFTSQGALLLSRPPPREPLLLFRPSTRIFVPYAPSSLHPVRGRGPLLRARSSIPPSALLRDAAALALVGAGAYSFVRCFDILTERGLIGQKLSRKLVHVFSGLLFMASWSIFSESFEARFFAAFVPFLNCVRLLIYGLSFANDEGLVRSLSREGKPEELLRGPLYYVLVLMFCALVFWRNSPVGVISLSMMCGGDGFADIMGRNFGSVKLPYNKHKSWVGSVFMFLSGFCVSMLMLHFFWMLGYMELAWDPTAKKVALIALSATVMESLPISEVVDDNLSVPLTTMLMTFLLF</sequence>
<keyword evidence="3" id="KW-0150">Chloroplast</keyword>
<evidence type="ECO:0000256" key="1">
    <source>
        <dbReference type="ARBA" id="ARBA00004508"/>
    </source>
</evidence>
<dbReference type="AlphaFoldDB" id="A0AAV7F7Z5"/>
<feature type="transmembrane region" description="Helical" evidence="14">
    <location>
        <begin position="121"/>
        <end position="141"/>
    </location>
</feature>
<dbReference type="GO" id="GO:0010189">
    <property type="term" value="P:vitamin E biosynthetic process"/>
    <property type="evidence" value="ECO:0007669"/>
    <property type="project" value="TreeGrafter"/>
</dbReference>
<evidence type="ECO:0000256" key="12">
    <source>
        <dbReference type="ARBA" id="ARBA00039024"/>
    </source>
</evidence>
<evidence type="ECO:0000256" key="6">
    <source>
        <dbReference type="ARBA" id="ARBA00022692"/>
    </source>
</evidence>
<reference evidence="15 16" key="1">
    <citation type="submission" date="2021-07" db="EMBL/GenBank/DDBJ databases">
        <title>The Aristolochia fimbriata genome: insights into angiosperm evolution, floral development and chemical biosynthesis.</title>
        <authorList>
            <person name="Jiao Y."/>
        </authorList>
    </citation>
    <scope>NUCLEOTIDE SEQUENCE [LARGE SCALE GENOMIC DNA]</scope>
    <source>
        <strain evidence="15">IBCAS-2021</strain>
        <tissue evidence="15">Leaf</tissue>
    </source>
</reference>
<proteinExistence type="inferred from homology"/>
<feature type="transmembrane region" description="Helical" evidence="14">
    <location>
        <begin position="99"/>
        <end position="115"/>
    </location>
</feature>
<evidence type="ECO:0000256" key="9">
    <source>
        <dbReference type="ARBA" id="ARBA00022989"/>
    </source>
</evidence>
<keyword evidence="9 14" id="KW-1133">Transmembrane helix</keyword>
<keyword evidence="10 14" id="KW-0472">Membrane</keyword>
<gene>
    <name evidence="15" type="ORF">H6P81_001292</name>
</gene>
<evidence type="ECO:0000256" key="7">
    <source>
        <dbReference type="ARBA" id="ARBA00022777"/>
    </source>
</evidence>
<name>A0AAV7F7Z5_ARIFI</name>
<feature type="transmembrane region" description="Helical" evidence="14">
    <location>
        <begin position="162"/>
        <end position="181"/>
    </location>
</feature>
<keyword evidence="4" id="KW-0934">Plastid</keyword>
<dbReference type="Proteomes" id="UP000825729">
    <property type="component" value="Unassembled WGS sequence"/>
</dbReference>
<evidence type="ECO:0000256" key="13">
    <source>
        <dbReference type="ARBA" id="ARBA00048889"/>
    </source>
</evidence>
<keyword evidence="6 14" id="KW-0812">Transmembrane</keyword>
<keyword evidence="8" id="KW-0809">Transit peptide</keyword>
<keyword evidence="7" id="KW-0418">Kinase</keyword>
<dbReference type="GO" id="GO:0031969">
    <property type="term" value="C:chloroplast membrane"/>
    <property type="evidence" value="ECO:0007669"/>
    <property type="project" value="UniProtKB-SubCell"/>
</dbReference>
<comment type="similarity">
    <text evidence="2">Belongs to the polyprenol kinase family.</text>
</comment>
<evidence type="ECO:0000256" key="5">
    <source>
        <dbReference type="ARBA" id="ARBA00022679"/>
    </source>
</evidence>
<evidence type="ECO:0000256" key="11">
    <source>
        <dbReference type="ARBA" id="ARBA00024015"/>
    </source>
</evidence>
<dbReference type="PANTHER" id="PTHR32523:SF8">
    <property type="entry name" value="DOLICHOL KINASE"/>
    <property type="match status" value="1"/>
</dbReference>
<dbReference type="EMBL" id="JAINDJ010000002">
    <property type="protein sequence ID" value="KAG9456784.1"/>
    <property type="molecule type" value="Genomic_DNA"/>
</dbReference>
<evidence type="ECO:0000256" key="10">
    <source>
        <dbReference type="ARBA" id="ARBA00023136"/>
    </source>
</evidence>
<dbReference type="InterPro" id="IPR039606">
    <property type="entry name" value="Phytol/farnesol_kinase"/>
</dbReference>
<feature type="transmembrane region" description="Helical" evidence="14">
    <location>
        <begin position="221"/>
        <end position="243"/>
    </location>
</feature>
<evidence type="ECO:0000256" key="14">
    <source>
        <dbReference type="SAM" id="Phobius"/>
    </source>
</evidence>
<comment type="caution">
    <text evidence="15">The sequence shown here is derived from an EMBL/GenBank/DDBJ whole genome shotgun (WGS) entry which is preliminary data.</text>
</comment>
<comment type="pathway">
    <text evidence="11">Cofactor biosynthesis; tocopherol biosynthesis.</text>
</comment>
<evidence type="ECO:0000313" key="15">
    <source>
        <dbReference type="EMBL" id="KAG9456784.1"/>
    </source>
</evidence>
<evidence type="ECO:0000256" key="4">
    <source>
        <dbReference type="ARBA" id="ARBA00022640"/>
    </source>
</evidence>
<dbReference type="GO" id="GO:0010276">
    <property type="term" value="F:phytol kinase activity"/>
    <property type="evidence" value="ECO:0007669"/>
    <property type="project" value="UniProtKB-EC"/>
</dbReference>
<accession>A0AAV7F7Z5</accession>
<evidence type="ECO:0000256" key="8">
    <source>
        <dbReference type="ARBA" id="ARBA00022946"/>
    </source>
</evidence>
<evidence type="ECO:0000313" key="16">
    <source>
        <dbReference type="Proteomes" id="UP000825729"/>
    </source>
</evidence>
<comment type="catalytic activity">
    <reaction evidence="13">
        <text>phytol + CTP = phytyl phosphate + CDP + H(+)</text>
        <dbReference type="Rhea" id="RHEA:38055"/>
        <dbReference type="ChEBI" id="CHEBI:15378"/>
        <dbReference type="ChEBI" id="CHEBI:17327"/>
        <dbReference type="ChEBI" id="CHEBI:37563"/>
        <dbReference type="ChEBI" id="CHEBI:58069"/>
        <dbReference type="ChEBI" id="CHEBI:75483"/>
        <dbReference type="EC" id="2.7.1.182"/>
    </reaction>
</comment>
<keyword evidence="16" id="KW-1185">Reference proteome</keyword>
<protein>
    <recommendedName>
        <fullName evidence="12">phytol kinase</fullName>
        <ecNumber evidence="12">2.7.1.182</ecNumber>
    </recommendedName>
</protein>
<keyword evidence="5" id="KW-0808">Transferase</keyword>
<organism evidence="15 16">
    <name type="scientific">Aristolochia fimbriata</name>
    <name type="common">White veined hardy Dutchman's pipe vine</name>
    <dbReference type="NCBI Taxonomy" id="158543"/>
    <lineage>
        <taxon>Eukaryota</taxon>
        <taxon>Viridiplantae</taxon>
        <taxon>Streptophyta</taxon>
        <taxon>Embryophyta</taxon>
        <taxon>Tracheophyta</taxon>
        <taxon>Spermatophyta</taxon>
        <taxon>Magnoliopsida</taxon>
        <taxon>Magnoliidae</taxon>
        <taxon>Piperales</taxon>
        <taxon>Aristolochiaceae</taxon>
        <taxon>Aristolochia</taxon>
    </lineage>
</organism>
<comment type="subcellular location">
    <subcellularLocation>
        <location evidence="1">Plastid</location>
        <location evidence="1">Chloroplast membrane</location>
        <topology evidence="1">Multi-pass membrane protein</topology>
    </subcellularLocation>
</comment>
<evidence type="ECO:0000256" key="3">
    <source>
        <dbReference type="ARBA" id="ARBA00022528"/>
    </source>
</evidence>
<dbReference type="EC" id="2.7.1.182" evidence="12"/>